<dbReference type="InterPro" id="IPR000182">
    <property type="entry name" value="GNAT_dom"/>
</dbReference>
<dbReference type="PANTHER" id="PTHR43792:SF8">
    <property type="entry name" value="[RIBOSOMAL PROTEIN US5]-ALANINE N-ACETYLTRANSFERASE"/>
    <property type="match status" value="1"/>
</dbReference>
<organism evidence="5">
    <name type="scientific">Clostridium tertium</name>
    <dbReference type="NCBI Taxonomy" id="1559"/>
    <lineage>
        <taxon>Bacteria</taxon>
        <taxon>Bacillati</taxon>
        <taxon>Bacillota</taxon>
        <taxon>Clostridia</taxon>
        <taxon>Eubacteriales</taxon>
        <taxon>Clostridiaceae</taxon>
        <taxon>Clostridium</taxon>
    </lineage>
</organism>
<evidence type="ECO:0000256" key="3">
    <source>
        <dbReference type="ARBA" id="ARBA00038502"/>
    </source>
</evidence>
<evidence type="ECO:0000313" key="5">
    <source>
        <dbReference type="EMBL" id="VYU43722.1"/>
    </source>
</evidence>
<keyword evidence="1 5" id="KW-0808">Transferase</keyword>
<dbReference type="InterPro" id="IPR051531">
    <property type="entry name" value="N-acetyltransferase"/>
</dbReference>
<protein>
    <submittedName>
        <fullName evidence="5">Ribosomal-protein-serine acetyltransferase</fullName>
        <ecNumber evidence="5">2.3.1.-</ecNumber>
    </submittedName>
</protein>
<reference evidence="5" key="1">
    <citation type="submission" date="2019-11" db="EMBL/GenBank/DDBJ databases">
        <authorList>
            <person name="Feng L."/>
        </authorList>
    </citation>
    <scope>NUCLEOTIDE SEQUENCE</scope>
    <source>
        <strain evidence="5">CTertiumLFYP3</strain>
    </source>
</reference>
<dbReference type="Gene3D" id="3.40.630.30">
    <property type="match status" value="1"/>
</dbReference>
<dbReference type="EMBL" id="CACRTO010000021">
    <property type="protein sequence ID" value="VYU43722.1"/>
    <property type="molecule type" value="Genomic_DNA"/>
</dbReference>
<dbReference type="Pfam" id="PF13302">
    <property type="entry name" value="Acetyltransf_3"/>
    <property type="match status" value="1"/>
</dbReference>
<dbReference type="EC" id="2.3.1.-" evidence="5"/>
<feature type="domain" description="N-acetyltransferase" evidence="4">
    <location>
        <begin position="1"/>
        <end position="103"/>
    </location>
</feature>
<evidence type="ECO:0000256" key="1">
    <source>
        <dbReference type="ARBA" id="ARBA00022679"/>
    </source>
</evidence>
<name>A0A6N3ERR0_9CLOT</name>
<dbReference type="PROSITE" id="PS51186">
    <property type="entry name" value="GNAT"/>
    <property type="match status" value="1"/>
</dbReference>
<evidence type="ECO:0000256" key="2">
    <source>
        <dbReference type="ARBA" id="ARBA00023315"/>
    </source>
</evidence>
<dbReference type="PANTHER" id="PTHR43792">
    <property type="entry name" value="GNAT FAMILY, PUTATIVE (AFU_ORTHOLOGUE AFUA_3G00765)-RELATED-RELATED"/>
    <property type="match status" value="1"/>
</dbReference>
<dbReference type="SUPFAM" id="SSF55729">
    <property type="entry name" value="Acyl-CoA N-acyltransferases (Nat)"/>
    <property type="match status" value="1"/>
</dbReference>
<dbReference type="InterPro" id="IPR016181">
    <property type="entry name" value="Acyl_CoA_acyltransferase"/>
</dbReference>
<evidence type="ECO:0000259" key="4">
    <source>
        <dbReference type="PROSITE" id="PS51186"/>
    </source>
</evidence>
<dbReference type="GO" id="GO:0005737">
    <property type="term" value="C:cytoplasm"/>
    <property type="evidence" value="ECO:0007669"/>
    <property type="project" value="TreeGrafter"/>
</dbReference>
<accession>A0A6N3ERR0</accession>
<comment type="similarity">
    <text evidence="3">Belongs to the acetyltransferase family. RimJ subfamily.</text>
</comment>
<proteinExistence type="inferred from homology"/>
<dbReference type="AlphaFoldDB" id="A0A6N3ERR0"/>
<dbReference type="GO" id="GO:0008999">
    <property type="term" value="F:protein-N-terminal-alanine acetyltransferase activity"/>
    <property type="evidence" value="ECO:0007669"/>
    <property type="project" value="TreeGrafter"/>
</dbReference>
<gene>
    <name evidence="5" type="primary">rimL</name>
    <name evidence="5" type="ORF">CTLFYP3_02434</name>
</gene>
<sequence length="112" mass="12614">MKAIIRDFQGEIVGRVNLVDIVKGNFNKAEIGYRIGEEYIGKGYAQKSVKLVLDDAVNKYKLHRVEAGVSPENIASQKVLINNGFRMVGAYKEYIFLNGKWSDSAIFEKVLD</sequence>
<keyword evidence="2 5" id="KW-0012">Acyltransferase</keyword>